<sequence>MHVPERVDIVYSFSDKEVPMVDPATFRDVMAQWPSGVTIVTTLDADGVRKGMTASSFSSVSLTPPLVSVCLLKSLYTHKLISDSGVFGVNVLAKDQQEVARRFAGMVPGLEDRFEGEEWTIAETGVSLLDSALGWVDCRVVHEYEGGDHTIFVGEVVAANNARRSAPLLFHSRGWGQFADVLPDVAGVADTGLVQVMRDSGLEAELPDAVRMVTDAGVRLRVAELQHGDDADAVLASVPWPADRSLTTVLVGDRLQAQKALEQGVGAVELVADCLDPASVTKVLACVDGIADKAAVALTDPFAPERHEAVLEAVERLCAAGVREICLPDTDGAATALAVRDLLQEVVPLARPASLRIRLDGADRLALVKGLTALKSGVRDFDTALGGLQHSVSVEDLIRLLGTLDVASPVDPEALSSLAERLSTIQTTARAALAARNTVGAAG</sequence>
<keyword evidence="1" id="KW-0560">Oxidoreductase</keyword>
<gene>
    <name evidence="3" type="ORF">FC770_08555</name>
</gene>
<evidence type="ECO:0000313" key="3">
    <source>
        <dbReference type="EMBL" id="TKI62431.1"/>
    </source>
</evidence>
<dbReference type="InterPro" id="IPR002563">
    <property type="entry name" value="Flavin_Rdtase-like_dom"/>
</dbReference>
<dbReference type="Pfam" id="PF01613">
    <property type="entry name" value="Flavin_Reduct"/>
    <property type="match status" value="1"/>
</dbReference>
<protein>
    <recommendedName>
        <fullName evidence="2">Flavin reductase like domain-containing protein</fullName>
    </recommendedName>
</protein>
<dbReference type="GO" id="GO:0010181">
    <property type="term" value="F:FMN binding"/>
    <property type="evidence" value="ECO:0007669"/>
    <property type="project" value="InterPro"/>
</dbReference>
<dbReference type="GO" id="GO:0042602">
    <property type="term" value="F:riboflavin reductase (NADPH) activity"/>
    <property type="evidence" value="ECO:0007669"/>
    <property type="project" value="TreeGrafter"/>
</dbReference>
<dbReference type="InterPro" id="IPR050268">
    <property type="entry name" value="NADH-dep_flavin_reductase"/>
</dbReference>
<dbReference type="SMART" id="SM00903">
    <property type="entry name" value="Flavin_Reduct"/>
    <property type="match status" value="1"/>
</dbReference>
<accession>A0A4U2YR37</accession>
<organism evidence="3 4">
    <name type="scientific">Nocardioides jishulii</name>
    <dbReference type="NCBI Taxonomy" id="2575440"/>
    <lineage>
        <taxon>Bacteria</taxon>
        <taxon>Bacillati</taxon>
        <taxon>Actinomycetota</taxon>
        <taxon>Actinomycetes</taxon>
        <taxon>Propionibacteriales</taxon>
        <taxon>Nocardioidaceae</taxon>
        <taxon>Nocardioides</taxon>
    </lineage>
</organism>
<dbReference type="EMBL" id="SZPY01000002">
    <property type="protein sequence ID" value="TKI62431.1"/>
    <property type="molecule type" value="Genomic_DNA"/>
</dbReference>
<dbReference type="Proteomes" id="UP000307808">
    <property type="component" value="Unassembled WGS sequence"/>
</dbReference>
<dbReference type="OrthoDB" id="9792858at2"/>
<dbReference type="Gene3D" id="3.20.20.70">
    <property type="entry name" value="Aldolase class I"/>
    <property type="match status" value="1"/>
</dbReference>
<dbReference type="PANTHER" id="PTHR30466:SF1">
    <property type="entry name" value="FMN REDUCTASE (NADH) RUTF"/>
    <property type="match status" value="1"/>
</dbReference>
<feature type="domain" description="Flavin reductase like" evidence="2">
    <location>
        <begin position="30"/>
        <end position="177"/>
    </location>
</feature>
<comment type="caution">
    <text evidence="3">The sequence shown here is derived from an EMBL/GenBank/DDBJ whole genome shotgun (WGS) entry which is preliminary data.</text>
</comment>
<dbReference type="InterPro" id="IPR012349">
    <property type="entry name" value="Split_barrel_FMN-bd"/>
</dbReference>
<dbReference type="SUPFAM" id="SSF51569">
    <property type="entry name" value="Aldolase"/>
    <property type="match status" value="1"/>
</dbReference>
<dbReference type="PANTHER" id="PTHR30466">
    <property type="entry name" value="FLAVIN REDUCTASE"/>
    <property type="match status" value="1"/>
</dbReference>
<dbReference type="InterPro" id="IPR013785">
    <property type="entry name" value="Aldolase_TIM"/>
</dbReference>
<name>A0A4U2YR37_9ACTN</name>
<dbReference type="SUPFAM" id="SSF50475">
    <property type="entry name" value="FMN-binding split barrel"/>
    <property type="match status" value="1"/>
</dbReference>
<reference evidence="3 4" key="1">
    <citation type="submission" date="2019-04" db="EMBL/GenBank/DDBJ databases">
        <authorList>
            <person name="Dong K."/>
        </authorList>
    </citation>
    <scope>NUCLEOTIDE SEQUENCE [LARGE SCALE GENOMIC DNA]</scope>
    <source>
        <strain evidence="4">dk3543</strain>
    </source>
</reference>
<evidence type="ECO:0000256" key="1">
    <source>
        <dbReference type="ARBA" id="ARBA00023002"/>
    </source>
</evidence>
<proteinExistence type="predicted"/>
<dbReference type="AlphaFoldDB" id="A0A4U2YR37"/>
<evidence type="ECO:0000313" key="4">
    <source>
        <dbReference type="Proteomes" id="UP000307808"/>
    </source>
</evidence>
<evidence type="ECO:0000259" key="2">
    <source>
        <dbReference type="SMART" id="SM00903"/>
    </source>
</evidence>
<keyword evidence="4" id="KW-1185">Reference proteome</keyword>
<dbReference type="Gene3D" id="2.30.110.10">
    <property type="entry name" value="Electron Transport, Fmn-binding Protein, Chain A"/>
    <property type="match status" value="1"/>
</dbReference>